<dbReference type="InParanoid" id="A0A2H3DKZ6"/>
<evidence type="ECO:0000313" key="3">
    <source>
        <dbReference type="Proteomes" id="UP000217790"/>
    </source>
</evidence>
<sequence>MCYGATGSIKEKTTLESVLSICAWKLAVRWHALIFIVASRTFLEIISGIKGFENQLKVIIEQSPITVLSKMFSKIVPLTRAFRHHANAGPTGGADVSLVRSLDARDVAPILDFTNSTWIWTGGQTGSNDAAPVGVRPFRKVIPSSSTRCPVCATILISCDDHYYIFVNGREVESGTYWDGNVPSSYVFTVGLDPEGRNVVAIAGENTAGSAGLIATILVDYSDGTSKTIFTDPTWKTMKDTPPGGWTSPSYNDTTWTDAVSEGPTASTPRKSPSLPPVLNMNGKNWIQTNESFSSGSSNPLFQRPFRKTIISLYGKAAVCGKVVLSAQDLYTLYVNGKDIGNGSLQENASLFDPGLEYVLVAYNDGTSEAYSADGSWKTMNGPPPAGFEQPGADDSDWYGATIWPVRPVGADVTVPDA</sequence>
<proteinExistence type="predicted"/>
<dbReference type="Proteomes" id="UP000217790">
    <property type="component" value="Unassembled WGS sequence"/>
</dbReference>
<dbReference type="Gene3D" id="2.60.120.260">
    <property type="entry name" value="Galactose-binding domain-like"/>
    <property type="match status" value="2"/>
</dbReference>
<protein>
    <submittedName>
        <fullName evidence="2">Uncharacterized protein</fullName>
    </submittedName>
</protein>
<organism evidence="2 3">
    <name type="scientific">Armillaria gallica</name>
    <name type="common">Bulbous honey fungus</name>
    <name type="synonym">Armillaria bulbosa</name>
    <dbReference type="NCBI Taxonomy" id="47427"/>
    <lineage>
        <taxon>Eukaryota</taxon>
        <taxon>Fungi</taxon>
        <taxon>Dikarya</taxon>
        <taxon>Basidiomycota</taxon>
        <taxon>Agaricomycotina</taxon>
        <taxon>Agaricomycetes</taxon>
        <taxon>Agaricomycetidae</taxon>
        <taxon>Agaricales</taxon>
        <taxon>Marasmiineae</taxon>
        <taxon>Physalacriaceae</taxon>
        <taxon>Armillaria</taxon>
    </lineage>
</organism>
<dbReference type="AlphaFoldDB" id="A0A2H3DKZ6"/>
<dbReference type="OrthoDB" id="10036721at2759"/>
<reference evidence="3" key="1">
    <citation type="journal article" date="2017" name="Nat. Ecol. Evol.">
        <title>Genome expansion and lineage-specific genetic innovations in the forest pathogenic fungi Armillaria.</title>
        <authorList>
            <person name="Sipos G."/>
            <person name="Prasanna A.N."/>
            <person name="Walter M.C."/>
            <person name="O'Connor E."/>
            <person name="Balint B."/>
            <person name="Krizsan K."/>
            <person name="Kiss B."/>
            <person name="Hess J."/>
            <person name="Varga T."/>
            <person name="Slot J."/>
            <person name="Riley R."/>
            <person name="Boka B."/>
            <person name="Rigling D."/>
            <person name="Barry K."/>
            <person name="Lee J."/>
            <person name="Mihaltcheva S."/>
            <person name="LaButti K."/>
            <person name="Lipzen A."/>
            <person name="Waldron R."/>
            <person name="Moloney N.M."/>
            <person name="Sperisen C."/>
            <person name="Kredics L."/>
            <person name="Vagvoelgyi C."/>
            <person name="Patrignani A."/>
            <person name="Fitzpatrick D."/>
            <person name="Nagy I."/>
            <person name="Doyle S."/>
            <person name="Anderson J.B."/>
            <person name="Grigoriev I.V."/>
            <person name="Gueldener U."/>
            <person name="Muensterkoetter M."/>
            <person name="Nagy L.G."/>
        </authorList>
    </citation>
    <scope>NUCLEOTIDE SEQUENCE [LARGE SCALE GENOMIC DNA]</scope>
    <source>
        <strain evidence="3">Ar21-2</strain>
    </source>
</reference>
<evidence type="ECO:0000256" key="1">
    <source>
        <dbReference type="SAM" id="MobiDB-lite"/>
    </source>
</evidence>
<name>A0A2H3DKZ6_ARMGA</name>
<evidence type="ECO:0000313" key="2">
    <source>
        <dbReference type="EMBL" id="PBK95899.1"/>
    </source>
</evidence>
<keyword evidence="3" id="KW-1185">Reference proteome</keyword>
<feature type="region of interest" description="Disordered" evidence="1">
    <location>
        <begin position="258"/>
        <end position="278"/>
    </location>
</feature>
<dbReference type="EMBL" id="KZ293651">
    <property type="protein sequence ID" value="PBK95899.1"/>
    <property type="molecule type" value="Genomic_DNA"/>
</dbReference>
<gene>
    <name evidence="2" type="ORF">ARMGADRAFT_752696</name>
</gene>
<feature type="compositionally biased region" description="Polar residues" evidence="1">
    <location>
        <begin position="258"/>
        <end position="271"/>
    </location>
</feature>
<accession>A0A2H3DKZ6</accession>